<dbReference type="HAMAP" id="MF_00235">
    <property type="entry name" value="Adenylate_kinase_Adk"/>
    <property type="match status" value="1"/>
</dbReference>
<keyword evidence="9" id="KW-1185">Reference proteome</keyword>
<comment type="subunit">
    <text evidence="5 7">Monomer.</text>
</comment>
<dbReference type="OrthoDB" id="9805030at2"/>
<evidence type="ECO:0000256" key="6">
    <source>
        <dbReference type="RuleBase" id="RU003330"/>
    </source>
</evidence>
<reference evidence="8 9" key="1">
    <citation type="submission" date="2019-02" db="EMBL/GenBank/DDBJ databases">
        <title>Deep-cultivation of Planctomycetes and their phenomic and genomic characterization uncovers novel biology.</title>
        <authorList>
            <person name="Wiegand S."/>
            <person name="Jogler M."/>
            <person name="Boedeker C."/>
            <person name="Pinto D."/>
            <person name="Vollmers J."/>
            <person name="Rivas-Marin E."/>
            <person name="Kohn T."/>
            <person name="Peeters S.H."/>
            <person name="Heuer A."/>
            <person name="Rast P."/>
            <person name="Oberbeckmann S."/>
            <person name="Bunk B."/>
            <person name="Jeske O."/>
            <person name="Meyerdierks A."/>
            <person name="Storesund J.E."/>
            <person name="Kallscheuer N."/>
            <person name="Luecker S."/>
            <person name="Lage O.M."/>
            <person name="Pohl T."/>
            <person name="Merkel B.J."/>
            <person name="Hornburger P."/>
            <person name="Mueller R.-W."/>
            <person name="Bruemmer F."/>
            <person name="Labrenz M."/>
            <person name="Spormann A.M."/>
            <person name="Op Den Camp H."/>
            <person name="Overmann J."/>
            <person name="Amann R."/>
            <person name="Jetten M.S.M."/>
            <person name="Mascher T."/>
            <person name="Medema M.H."/>
            <person name="Devos D.P."/>
            <person name="Kaster A.-K."/>
            <person name="Ovreas L."/>
            <person name="Rohde M."/>
            <person name="Galperin M.Y."/>
            <person name="Jogler C."/>
        </authorList>
    </citation>
    <scope>NUCLEOTIDE SEQUENCE [LARGE SCALE GENOMIC DNA]</scope>
    <source>
        <strain evidence="8 9">Poly59</strain>
    </source>
</reference>
<keyword evidence="3 5" id="KW-0547">Nucleotide-binding</keyword>
<feature type="binding site" evidence="5">
    <location>
        <position position="91"/>
    </location>
    <ligand>
        <name>AMP</name>
        <dbReference type="ChEBI" id="CHEBI:456215"/>
    </ligand>
</feature>
<feature type="binding site" evidence="5">
    <location>
        <position position="36"/>
    </location>
    <ligand>
        <name>AMP</name>
        <dbReference type="ChEBI" id="CHEBI:456215"/>
    </ligand>
</feature>
<comment type="domain">
    <text evidence="5">Consists of three domains, a large central CORE domain and two small peripheral domains, NMPbind and LID, which undergo movements during catalysis. The LID domain closes over the site of phosphoryl transfer upon ATP binding. Assembling and dissambling the active center during each catalytic cycle provides an effective means to prevent ATP hydrolysis.</text>
</comment>
<comment type="catalytic activity">
    <reaction evidence="5 7">
        <text>AMP + ATP = 2 ADP</text>
        <dbReference type="Rhea" id="RHEA:12973"/>
        <dbReference type="ChEBI" id="CHEBI:30616"/>
        <dbReference type="ChEBI" id="CHEBI:456215"/>
        <dbReference type="ChEBI" id="CHEBI:456216"/>
        <dbReference type="EC" id="2.7.4.3"/>
    </reaction>
</comment>
<feature type="binding site" evidence="5">
    <location>
        <position position="171"/>
    </location>
    <ligand>
        <name>ATP</name>
        <dbReference type="ChEBI" id="CHEBI:30616"/>
    </ligand>
</feature>
<evidence type="ECO:0000256" key="7">
    <source>
        <dbReference type="RuleBase" id="RU003331"/>
    </source>
</evidence>
<evidence type="ECO:0000256" key="3">
    <source>
        <dbReference type="ARBA" id="ARBA00022741"/>
    </source>
</evidence>
<evidence type="ECO:0000256" key="4">
    <source>
        <dbReference type="ARBA" id="ARBA00022777"/>
    </source>
</evidence>
<evidence type="ECO:0000256" key="5">
    <source>
        <dbReference type="HAMAP-Rule" id="MF_00235"/>
    </source>
</evidence>
<dbReference type="EC" id="2.7.4.3" evidence="5 7"/>
<dbReference type="EMBL" id="SJPX01000004">
    <property type="protein sequence ID" value="TWU49696.1"/>
    <property type="molecule type" value="Genomic_DNA"/>
</dbReference>
<dbReference type="NCBIfam" id="NF011105">
    <property type="entry name" value="PRK14532.1"/>
    <property type="match status" value="1"/>
</dbReference>
<keyword evidence="1 5" id="KW-0808">Transferase</keyword>
<feature type="binding site" evidence="5">
    <location>
        <begin position="10"/>
        <end position="15"/>
    </location>
    <ligand>
        <name>ATP</name>
        <dbReference type="ChEBI" id="CHEBI:30616"/>
    </ligand>
</feature>
<organism evidence="8 9">
    <name type="scientific">Rubripirellula reticaptiva</name>
    <dbReference type="NCBI Taxonomy" id="2528013"/>
    <lineage>
        <taxon>Bacteria</taxon>
        <taxon>Pseudomonadati</taxon>
        <taxon>Planctomycetota</taxon>
        <taxon>Planctomycetia</taxon>
        <taxon>Pirellulales</taxon>
        <taxon>Pirellulaceae</taxon>
        <taxon>Rubripirellula</taxon>
    </lineage>
</organism>
<gene>
    <name evidence="8" type="primary">adk_3</name>
    <name evidence="5" type="synonym">adk</name>
    <name evidence="8" type="ORF">Poly59_43200</name>
</gene>
<dbReference type="GO" id="GO:0005737">
    <property type="term" value="C:cytoplasm"/>
    <property type="evidence" value="ECO:0007669"/>
    <property type="project" value="UniProtKB-SubCell"/>
</dbReference>
<keyword evidence="5 7" id="KW-0067">ATP-binding</keyword>
<keyword evidence="4 5" id="KW-0418">Kinase</keyword>
<protein>
    <recommendedName>
        <fullName evidence="5 7">Adenylate kinase</fullName>
        <shortName evidence="5">AK</shortName>
        <ecNumber evidence="5 7">2.7.4.3</ecNumber>
    </recommendedName>
    <alternativeName>
        <fullName evidence="5">ATP-AMP transphosphorylase</fullName>
    </alternativeName>
    <alternativeName>
        <fullName evidence="5">ATP:AMP phosphotransferase</fullName>
    </alternativeName>
    <alternativeName>
        <fullName evidence="5">Adenylate monophosphate kinase</fullName>
    </alternativeName>
</protein>
<dbReference type="InterPro" id="IPR000850">
    <property type="entry name" value="Adenylat/UMP-CMP_kin"/>
</dbReference>
<feature type="binding site" evidence="5">
    <location>
        <position position="143"/>
    </location>
    <ligand>
        <name>AMP</name>
        <dbReference type="ChEBI" id="CHEBI:456215"/>
    </ligand>
</feature>
<dbReference type="RefSeq" id="WP_146535907.1">
    <property type="nucleotide sequence ID" value="NZ_SJPX01000004.1"/>
</dbReference>
<evidence type="ECO:0000313" key="8">
    <source>
        <dbReference type="EMBL" id="TWU49696.1"/>
    </source>
</evidence>
<dbReference type="NCBIfam" id="NF011100">
    <property type="entry name" value="PRK14527.1"/>
    <property type="match status" value="1"/>
</dbReference>
<feature type="binding site" evidence="5">
    <location>
        <position position="31"/>
    </location>
    <ligand>
        <name>AMP</name>
        <dbReference type="ChEBI" id="CHEBI:456215"/>
    </ligand>
</feature>
<dbReference type="PRINTS" id="PR00094">
    <property type="entry name" value="ADENYLTKNASE"/>
</dbReference>
<dbReference type="Pfam" id="PF00406">
    <property type="entry name" value="ADK"/>
    <property type="match status" value="1"/>
</dbReference>
<comment type="similarity">
    <text evidence="5 6">Belongs to the adenylate kinase family.</text>
</comment>
<comment type="function">
    <text evidence="5">Catalyzes the reversible transfer of the terminal phosphate group between ATP and AMP. Plays an important role in cellular energy homeostasis and in adenine nucleotide metabolism.</text>
</comment>
<evidence type="ECO:0000313" key="9">
    <source>
        <dbReference type="Proteomes" id="UP000317977"/>
    </source>
</evidence>
<keyword evidence="5" id="KW-0963">Cytoplasm</keyword>
<dbReference type="GO" id="GO:0044209">
    <property type="term" value="P:AMP salvage"/>
    <property type="evidence" value="ECO:0007669"/>
    <property type="project" value="UniProtKB-UniRule"/>
</dbReference>
<comment type="subcellular location">
    <subcellularLocation>
        <location evidence="5 7">Cytoplasm</location>
    </subcellularLocation>
</comment>
<dbReference type="CDD" id="cd01428">
    <property type="entry name" value="ADK"/>
    <property type="match status" value="1"/>
</dbReference>
<accession>A0A5C6EQ23</accession>
<evidence type="ECO:0000256" key="2">
    <source>
        <dbReference type="ARBA" id="ARBA00022727"/>
    </source>
</evidence>
<dbReference type="GO" id="GO:0005524">
    <property type="term" value="F:ATP binding"/>
    <property type="evidence" value="ECO:0007669"/>
    <property type="project" value="UniProtKB-UniRule"/>
</dbReference>
<comment type="pathway">
    <text evidence="5">Purine metabolism; AMP biosynthesis via salvage pathway; AMP from ADP: step 1/1.</text>
</comment>
<dbReference type="PANTHER" id="PTHR23359">
    <property type="entry name" value="NUCLEOTIDE KINASE"/>
    <property type="match status" value="1"/>
</dbReference>
<dbReference type="PROSITE" id="PS00113">
    <property type="entry name" value="ADENYLATE_KINASE"/>
    <property type="match status" value="1"/>
</dbReference>
<proteinExistence type="inferred from homology"/>
<dbReference type="AlphaFoldDB" id="A0A5C6EQ23"/>
<dbReference type="InterPro" id="IPR033690">
    <property type="entry name" value="Adenylat_kinase_CS"/>
</dbReference>
<dbReference type="Gene3D" id="3.40.50.300">
    <property type="entry name" value="P-loop containing nucleotide triphosphate hydrolases"/>
    <property type="match status" value="1"/>
</dbReference>
<name>A0A5C6EQ23_9BACT</name>
<comment type="caution">
    <text evidence="8">The sequence shown here is derived from an EMBL/GenBank/DDBJ whole genome shotgun (WGS) entry which is preliminary data.</text>
</comment>
<evidence type="ECO:0000256" key="1">
    <source>
        <dbReference type="ARBA" id="ARBA00022679"/>
    </source>
</evidence>
<comment type="caution">
    <text evidence="5">Lacks conserved residue(s) required for the propagation of feature annotation.</text>
</comment>
<sequence>MRIIFIGPPGAGKGTQCMRLTQHLKIPHFSTGEMLRATRNQSALGRVVASYIDGGRLAPDYLVMRLVTKRLAMPDCVGGCLFDGFPRTVDQARMLDEYLVEKNGKIDLVLNLVADQEELIARLLKRSTLEDRVDDNAETISARLRVFHTQTAPVLDYYAGRDLVRTVDGMQSPDKVFEEILGHLP</sequence>
<feature type="binding site" evidence="5">
    <location>
        <position position="132"/>
    </location>
    <ligand>
        <name>AMP</name>
        <dbReference type="ChEBI" id="CHEBI:456215"/>
    </ligand>
</feature>
<dbReference type="SUPFAM" id="SSF52540">
    <property type="entry name" value="P-loop containing nucleoside triphosphate hydrolases"/>
    <property type="match status" value="1"/>
</dbReference>
<keyword evidence="2 5" id="KW-0545">Nucleotide biosynthesis</keyword>
<dbReference type="Proteomes" id="UP000317977">
    <property type="component" value="Unassembled WGS sequence"/>
</dbReference>
<dbReference type="UniPathway" id="UPA00588">
    <property type="reaction ID" value="UER00649"/>
</dbReference>
<feature type="binding site" evidence="5">
    <location>
        <begin position="84"/>
        <end position="87"/>
    </location>
    <ligand>
        <name>AMP</name>
        <dbReference type="ChEBI" id="CHEBI:456215"/>
    </ligand>
</feature>
<dbReference type="NCBIfam" id="NF001381">
    <property type="entry name" value="PRK00279.1-3"/>
    <property type="match status" value="1"/>
</dbReference>
<feature type="binding site" evidence="5">
    <location>
        <position position="126"/>
    </location>
    <ligand>
        <name>ATP</name>
        <dbReference type="ChEBI" id="CHEBI:30616"/>
    </ligand>
</feature>
<dbReference type="InterPro" id="IPR027417">
    <property type="entry name" value="P-loop_NTPase"/>
</dbReference>
<dbReference type="GO" id="GO:0004017">
    <property type="term" value="F:AMP kinase activity"/>
    <property type="evidence" value="ECO:0007669"/>
    <property type="project" value="UniProtKB-UniRule"/>
</dbReference>